<reference evidence="2" key="1">
    <citation type="submission" date="2021-02" db="EMBL/GenBank/DDBJ databases">
        <authorList>
            <person name="Nowell W R."/>
        </authorList>
    </citation>
    <scope>NUCLEOTIDE SEQUENCE</scope>
</reference>
<feature type="region of interest" description="Disordered" evidence="1">
    <location>
        <begin position="1"/>
        <end position="31"/>
    </location>
</feature>
<comment type="caution">
    <text evidence="2">The sequence shown here is derived from an EMBL/GenBank/DDBJ whole genome shotgun (WGS) entry which is preliminary data.</text>
</comment>
<dbReference type="Proteomes" id="UP000682733">
    <property type="component" value="Unassembled WGS sequence"/>
</dbReference>
<feature type="compositionally biased region" description="Polar residues" evidence="1">
    <location>
        <begin position="63"/>
        <end position="72"/>
    </location>
</feature>
<evidence type="ECO:0000256" key="1">
    <source>
        <dbReference type="SAM" id="MobiDB-lite"/>
    </source>
</evidence>
<proteinExistence type="predicted"/>
<protein>
    <submittedName>
        <fullName evidence="2">Uncharacterized protein</fullName>
    </submittedName>
</protein>
<evidence type="ECO:0000313" key="4">
    <source>
        <dbReference type="Proteomes" id="UP000677228"/>
    </source>
</evidence>
<organism evidence="2 4">
    <name type="scientific">Didymodactylos carnosus</name>
    <dbReference type="NCBI Taxonomy" id="1234261"/>
    <lineage>
        <taxon>Eukaryota</taxon>
        <taxon>Metazoa</taxon>
        <taxon>Spiralia</taxon>
        <taxon>Gnathifera</taxon>
        <taxon>Rotifera</taxon>
        <taxon>Eurotatoria</taxon>
        <taxon>Bdelloidea</taxon>
        <taxon>Philodinida</taxon>
        <taxon>Philodinidae</taxon>
        <taxon>Didymodactylos</taxon>
    </lineage>
</organism>
<feature type="non-terminal residue" evidence="2">
    <location>
        <position position="1"/>
    </location>
</feature>
<feature type="region of interest" description="Disordered" evidence="1">
    <location>
        <begin position="63"/>
        <end position="88"/>
    </location>
</feature>
<dbReference type="EMBL" id="CAJOBA010102167">
    <property type="protein sequence ID" value="CAF4524081.1"/>
    <property type="molecule type" value="Genomic_DNA"/>
</dbReference>
<dbReference type="EMBL" id="CAJNOK010071020">
    <property type="protein sequence ID" value="CAF1663076.1"/>
    <property type="molecule type" value="Genomic_DNA"/>
</dbReference>
<feature type="non-terminal residue" evidence="2">
    <location>
        <position position="88"/>
    </location>
</feature>
<dbReference type="AlphaFoldDB" id="A0A8S2GAB2"/>
<name>A0A8S2GAB2_9BILA</name>
<evidence type="ECO:0000313" key="2">
    <source>
        <dbReference type="EMBL" id="CAF1663076.1"/>
    </source>
</evidence>
<dbReference type="Proteomes" id="UP000677228">
    <property type="component" value="Unassembled WGS sequence"/>
</dbReference>
<gene>
    <name evidence="2" type="ORF">OVA965_LOCUS45382</name>
    <name evidence="3" type="ORF">TMI583_LOCUS48831</name>
</gene>
<evidence type="ECO:0000313" key="3">
    <source>
        <dbReference type="EMBL" id="CAF4524081.1"/>
    </source>
</evidence>
<accession>A0A8S2GAB2</accession>
<sequence length="88" mass="10221">NKQQMDPYDFDTNEDRQPGSDANTNADEDEDLQNHCAVFDEEVQLDTMSSGFKRSFTEIYQNIENQKQSPPTTDEERKKAEANIKFLK</sequence>